<dbReference type="EMBL" id="JARK01001347">
    <property type="protein sequence ID" value="EYC25661.1"/>
    <property type="molecule type" value="Genomic_DNA"/>
</dbReference>
<keyword evidence="15" id="KW-1185">Reference proteome</keyword>
<keyword evidence="7" id="KW-0931">ER-Golgi transport</keyword>
<organism evidence="14 15">
    <name type="scientific">Ancylostoma ceylanicum</name>
    <dbReference type="NCBI Taxonomy" id="53326"/>
    <lineage>
        <taxon>Eukaryota</taxon>
        <taxon>Metazoa</taxon>
        <taxon>Ecdysozoa</taxon>
        <taxon>Nematoda</taxon>
        <taxon>Chromadorea</taxon>
        <taxon>Rhabditida</taxon>
        <taxon>Rhabditina</taxon>
        <taxon>Rhabditomorpha</taxon>
        <taxon>Strongyloidea</taxon>
        <taxon>Ancylostomatidae</taxon>
        <taxon>Ancylostomatinae</taxon>
        <taxon>Ancylostoma</taxon>
    </lineage>
</organism>
<dbReference type="InterPro" id="IPR019150">
    <property type="entry name" value="Vesicle_transport_protein_Use1"/>
</dbReference>
<evidence type="ECO:0000256" key="12">
    <source>
        <dbReference type="SAM" id="Coils"/>
    </source>
</evidence>
<dbReference type="AlphaFoldDB" id="A0A016VEF7"/>
<dbReference type="GO" id="GO:0031201">
    <property type="term" value="C:SNARE complex"/>
    <property type="evidence" value="ECO:0007669"/>
    <property type="project" value="TreeGrafter"/>
</dbReference>
<accession>A0A016VEF7</accession>
<keyword evidence="8" id="KW-0653">Protein transport</keyword>
<comment type="subcellular location">
    <subcellularLocation>
        <location evidence="1">Endoplasmic reticulum membrane</location>
        <topology evidence="1">Single-pass type IV membrane protein</topology>
    </subcellularLocation>
</comment>
<evidence type="ECO:0000256" key="1">
    <source>
        <dbReference type="ARBA" id="ARBA00004163"/>
    </source>
</evidence>
<evidence type="ECO:0000313" key="14">
    <source>
        <dbReference type="EMBL" id="EYC25661.1"/>
    </source>
</evidence>
<dbReference type="Proteomes" id="UP000024635">
    <property type="component" value="Unassembled WGS sequence"/>
</dbReference>
<evidence type="ECO:0000256" key="7">
    <source>
        <dbReference type="ARBA" id="ARBA00022892"/>
    </source>
</evidence>
<dbReference type="GO" id="GO:0015031">
    <property type="term" value="P:protein transport"/>
    <property type="evidence" value="ECO:0007669"/>
    <property type="project" value="UniProtKB-KW"/>
</dbReference>
<comment type="caution">
    <text evidence="14">The sequence shown here is derived from an EMBL/GenBank/DDBJ whole genome shotgun (WGS) entry which is preliminary data.</text>
</comment>
<evidence type="ECO:0000256" key="9">
    <source>
        <dbReference type="ARBA" id="ARBA00022989"/>
    </source>
</evidence>
<gene>
    <name evidence="14" type="primary">Acey_s0011.g1321</name>
    <name evidence="14" type="synonym">Acey-use-1</name>
    <name evidence="14" type="ORF">Y032_0011g1321</name>
</gene>
<feature type="transmembrane region" description="Helical" evidence="13">
    <location>
        <begin position="358"/>
        <end position="380"/>
    </location>
</feature>
<comment type="similarity">
    <text evidence="2">Belongs to the USE1 family.</text>
</comment>
<dbReference type="GO" id="GO:0005484">
    <property type="term" value="F:SNAP receptor activity"/>
    <property type="evidence" value="ECO:0007669"/>
    <property type="project" value="TreeGrafter"/>
</dbReference>
<evidence type="ECO:0000256" key="11">
    <source>
        <dbReference type="ARBA" id="ARBA00032711"/>
    </source>
</evidence>
<protein>
    <recommendedName>
        <fullName evidence="3">Vesicle transport protein USE1</fullName>
    </recommendedName>
    <alternativeName>
        <fullName evidence="11">USE1-like protein</fullName>
    </alternativeName>
</protein>
<keyword evidence="12" id="KW-0175">Coiled coil</keyword>
<dbReference type="GO" id="GO:0006890">
    <property type="term" value="P:retrograde vesicle-mediated transport, Golgi to endoplasmic reticulum"/>
    <property type="evidence" value="ECO:0007669"/>
    <property type="project" value="TreeGrafter"/>
</dbReference>
<keyword evidence="9 13" id="KW-1133">Transmembrane helix</keyword>
<evidence type="ECO:0000256" key="3">
    <source>
        <dbReference type="ARBA" id="ARBA00015843"/>
    </source>
</evidence>
<dbReference type="Pfam" id="PF09753">
    <property type="entry name" value="Use1"/>
    <property type="match status" value="1"/>
</dbReference>
<proteinExistence type="inferred from homology"/>
<dbReference type="CDD" id="cd15860">
    <property type="entry name" value="SNARE_USE1"/>
    <property type="match status" value="1"/>
</dbReference>
<dbReference type="OrthoDB" id="4506189at2759"/>
<keyword evidence="5 13" id="KW-0812">Transmembrane</keyword>
<evidence type="ECO:0000256" key="2">
    <source>
        <dbReference type="ARBA" id="ARBA00007891"/>
    </source>
</evidence>
<dbReference type="GO" id="GO:0005789">
    <property type="term" value="C:endoplasmic reticulum membrane"/>
    <property type="evidence" value="ECO:0007669"/>
    <property type="project" value="UniProtKB-SubCell"/>
</dbReference>
<evidence type="ECO:0000256" key="8">
    <source>
        <dbReference type="ARBA" id="ARBA00022927"/>
    </source>
</evidence>
<evidence type="ECO:0000256" key="6">
    <source>
        <dbReference type="ARBA" id="ARBA00022824"/>
    </source>
</evidence>
<feature type="coiled-coil region" evidence="12">
    <location>
        <begin position="272"/>
        <end position="306"/>
    </location>
</feature>
<keyword evidence="6" id="KW-0256">Endoplasmic reticulum</keyword>
<dbReference type="STRING" id="53326.A0A016VEF7"/>
<evidence type="ECO:0000256" key="4">
    <source>
        <dbReference type="ARBA" id="ARBA00022448"/>
    </source>
</evidence>
<evidence type="ECO:0000256" key="5">
    <source>
        <dbReference type="ARBA" id="ARBA00022692"/>
    </source>
</evidence>
<evidence type="ECO:0000313" key="15">
    <source>
        <dbReference type="Proteomes" id="UP000024635"/>
    </source>
</evidence>
<dbReference type="PANTHER" id="PTHR13050">
    <property type="entry name" value="USE1-LIKE PROTEIN"/>
    <property type="match status" value="1"/>
</dbReference>
<evidence type="ECO:0000256" key="13">
    <source>
        <dbReference type="SAM" id="Phobius"/>
    </source>
</evidence>
<dbReference type="PANTHER" id="PTHR13050:SF7">
    <property type="entry name" value="VESICLE TRANSPORT PROTEIN USE1"/>
    <property type="match status" value="1"/>
</dbReference>
<keyword evidence="10 13" id="KW-0472">Membrane</keyword>
<sequence>MAVLTRRDGKTVVEELTATEVEKLIKEHEEKEKEAEANDWKRAKTCLAYRERQSRLPLPLPQHPRGAGEATLNINGARRCHVDVAPVGVAVVIDVPCITTGETHFILEACQVARLVKQTVPLILIPIIAYPRCLQMSLTASELSFLRLLERTKKLAREDLSANVWKVNAAVLYLENLFSRLQDEKSMHNADMLMQYGRELNQMKLLVEAESCKSSEDKLSQLDLIPRHFPDAGIDIQSKDTSIVPHHPIETASEVRVRNRAVYRADLRKQLLGEEKKRREEMSDDLMKHEEKQENLANELLSLTRSLKQNMTVAGNVLKDDNKRLSSMNAQVDANTARLGAEGTRLAHHAYKCGFDCALIFVALFIFWSFICMVIVMKIFPKRVIA</sequence>
<reference evidence="15" key="1">
    <citation type="journal article" date="2015" name="Nat. Genet.">
        <title>The genome and transcriptome of the zoonotic hookworm Ancylostoma ceylanicum identify infection-specific gene families.</title>
        <authorList>
            <person name="Schwarz E.M."/>
            <person name="Hu Y."/>
            <person name="Antoshechkin I."/>
            <person name="Miller M.M."/>
            <person name="Sternberg P.W."/>
            <person name="Aroian R.V."/>
        </authorList>
    </citation>
    <scope>NUCLEOTIDE SEQUENCE</scope>
    <source>
        <strain evidence="15">HY135</strain>
    </source>
</reference>
<evidence type="ECO:0000256" key="10">
    <source>
        <dbReference type="ARBA" id="ARBA00023136"/>
    </source>
</evidence>
<keyword evidence="4" id="KW-0813">Transport</keyword>
<name>A0A016VEF7_9BILA</name>